<name>A0A4R4UPJ0_9PSEU</name>
<keyword evidence="3" id="KW-1185">Reference proteome</keyword>
<feature type="compositionally biased region" description="Polar residues" evidence="1">
    <location>
        <begin position="46"/>
        <end position="65"/>
    </location>
</feature>
<reference evidence="2 3" key="1">
    <citation type="submission" date="2019-03" db="EMBL/GenBank/DDBJ databases">
        <title>Draft genome sequences of novel Actinobacteria.</title>
        <authorList>
            <person name="Sahin N."/>
            <person name="Ay H."/>
            <person name="Saygin H."/>
        </authorList>
    </citation>
    <scope>NUCLEOTIDE SEQUENCE [LARGE SCALE GENOMIC DNA]</scope>
    <source>
        <strain evidence="2 3">16K404</strain>
    </source>
</reference>
<feature type="region of interest" description="Disordered" evidence="1">
    <location>
        <begin position="1"/>
        <end position="65"/>
    </location>
</feature>
<proteinExistence type="predicted"/>
<accession>A0A4R4UPJ0</accession>
<comment type="caution">
    <text evidence="2">The sequence shown here is derived from an EMBL/GenBank/DDBJ whole genome shotgun (WGS) entry which is preliminary data.</text>
</comment>
<dbReference type="RefSeq" id="WP_132621924.1">
    <property type="nucleotide sequence ID" value="NZ_SMKV01000009.1"/>
</dbReference>
<evidence type="ECO:0000313" key="3">
    <source>
        <dbReference type="Proteomes" id="UP000294744"/>
    </source>
</evidence>
<organism evidence="2 3">
    <name type="scientific">Saccharopolyspora aridisoli</name>
    <dbReference type="NCBI Taxonomy" id="2530385"/>
    <lineage>
        <taxon>Bacteria</taxon>
        <taxon>Bacillati</taxon>
        <taxon>Actinomycetota</taxon>
        <taxon>Actinomycetes</taxon>
        <taxon>Pseudonocardiales</taxon>
        <taxon>Pseudonocardiaceae</taxon>
        <taxon>Saccharopolyspora</taxon>
    </lineage>
</organism>
<evidence type="ECO:0000256" key="1">
    <source>
        <dbReference type="SAM" id="MobiDB-lite"/>
    </source>
</evidence>
<gene>
    <name evidence="2" type="ORF">E1161_10070</name>
</gene>
<dbReference type="AlphaFoldDB" id="A0A4R4UPJ0"/>
<protein>
    <submittedName>
        <fullName evidence="2">Uncharacterized protein</fullName>
    </submittedName>
</protein>
<dbReference type="EMBL" id="SMKV01000009">
    <property type="protein sequence ID" value="TDC93760.1"/>
    <property type="molecule type" value="Genomic_DNA"/>
</dbReference>
<sequence length="65" mass="6594">MESDIPDVPGIRRTILPRPATPPAAVHEGRSTTGSSCGQELFPSGVSATGTTEQSNSSASPSLQA</sequence>
<evidence type="ECO:0000313" key="2">
    <source>
        <dbReference type="EMBL" id="TDC93760.1"/>
    </source>
</evidence>
<dbReference type="Proteomes" id="UP000294744">
    <property type="component" value="Unassembled WGS sequence"/>
</dbReference>